<dbReference type="Proteomes" id="UP000178187">
    <property type="component" value="Unassembled WGS sequence"/>
</dbReference>
<evidence type="ECO:0000313" key="3">
    <source>
        <dbReference type="EMBL" id="OGW95192.1"/>
    </source>
</evidence>
<keyword evidence="1" id="KW-0175">Coiled coil</keyword>
<dbReference type="GO" id="GO:0016460">
    <property type="term" value="C:myosin II complex"/>
    <property type="evidence" value="ECO:0007669"/>
    <property type="project" value="TreeGrafter"/>
</dbReference>
<gene>
    <name evidence="3" type="ORF">A3G33_04485</name>
</gene>
<accession>A0A1G1KQT1</accession>
<dbReference type="PANTHER" id="PTHR45615">
    <property type="entry name" value="MYOSIN HEAVY CHAIN, NON-MUSCLE"/>
    <property type="match status" value="1"/>
</dbReference>
<dbReference type="InterPro" id="IPR000533">
    <property type="entry name" value="Tropomyosin"/>
</dbReference>
<comment type="caution">
    <text evidence="3">The sequence shown here is derived from an EMBL/GenBank/DDBJ whole genome shotgun (WGS) entry which is preliminary data.</text>
</comment>
<feature type="compositionally biased region" description="Basic and acidic residues" evidence="2">
    <location>
        <begin position="272"/>
        <end position="295"/>
    </location>
</feature>
<evidence type="ECO:0000256" key="2">
    <source>
        <dbReference type="SAM" id="MobiDB-lite"/>
    </source>
</evidence>
<protein>
    <submittedName>
        <fullName evidence="3">Uncharacterized protein</fullName>
    </submittedName>
</protein>
<dbReference type="Gene3D" id="1.10.287.1490">
    <property type="match status" value="1"/>
</dbReference>
<dbReference type="GO" id="GO:0051015">
    <property type="term" value="F:actin filament binding"/>
    <property type="evidence" value="ECO:0007669"/>
    <property type="project" value="TreeGrafter"/>
</dbReference>
<evidence type="ECO:0000256" key="1">
    <source>
        <dbReference type="ARBA" id="ARBA00023054"/>
    </source>
</evidence>
<feature type="compositionally biased region" description="Basic and acidic residues" evidence="2">
    <location>
        <begin position="94"/>
        <end position="117"/>
    </location>
</feature>
<sequence>MKFLKFSIIILFLLSLLSAGVTSYVSALRENEKSKRIELEAKIKDLKAKIEGLNEEKKGLEDELTQNEAQINDLNAKIEAERSARLKATQIASDQEKQANSVREELRESEKSFDNAQRRNRELEKILNELQKRLKEAEDRAEKAMNQVAELNAIVSNNPPVAGSVLPINPTFSSDQGEAKPRFFLHKIVTRGTKEKKEEGLLPVKKEVQGEKEPVKTGSRMVQDLKGGIQPAKVIEPVSKPSPAILSQPSLVSKTIPVIPKANILSTAQSKEPAKEVVHKKEITQTKSEKSEGKKAGAIRRVFSKIFGRSEKKEEEKNYTEKKVTDVVANSQELNGKFGDVVSAAAKKEPSLEPSKGNVPAFPRSGMVGAIPRSEPVQRHVLPSIPGFGRGVKKESSDQTEALAQPKSVASGKQTATIPQTSAEYKPKGIEQESKKTESLYPSQTSQIDSKNGRVLLVNRQFNFIVNNLGSKHGVGLNDVLSVMRRGGEIAKVRVEKIYDDYSAAYITEEQDGIEIGEGDEVSRI</sequence>
<evidence type="ECO:0000313" key="4">
    <source>
        <dbReference type="Proteomes" id="UP000178187"/>
    </source>
</evidence>
<organism evidence="3 4">
    <name type="scientific">Candidatus Danuiimicrobium aquiferis</name>
    <dbReference type="NCBI Taxonomy" id="1801832"/>
    <lineage>
        <taxon>Bacteria</taxon>
        <taxon>Pseudomonadati</taxon>
        <taxon>Candidatus Omnitrophota</taxon>
        <taxon>Candidatus Danuiimicrobium</taxon>
    </lineage>
</organism>
<dbReference type="GO" id="GO:0000146">
    <property type="term" value="F:microfilament motor activity"/>
    <property type="evidence" value="ECO:0007669"/>
    <property type="project" value="TreeGrafter"/>
</dbReference>
<dbReference type="PROSITE" id="PS00326">
    <property type="entry name" value="TROPOMYOSIN"/>
    <property type="match status" value="1"/>
</dbReference>
<feature type="region of interest" description="Disordered" evidence="2">
    <location>
        <begin position="270"/>
        <end position="295"/>
    </location>
</feature>
<dbReference type="PANTHER" id="PTHR45615:SF40">
    <property type="entry name" value="MYOSIN HEAVY CHAIN, NON-MUSCLE"/>
    <property type="match status" value="1"/>
</dbReference>
<reference evidence="3 4" key="1">
    <citation type="journal article" date="2016" name="Nat. Commun.">
        <title>Thousands of microbial genomes shed light on interconnected biogeochemical processes in an aquifer system.</title>
        <authorList>
            <person name="Anantharaman K."/>
            <person name="Brown C.T."/>
            <person name="Hug L.A."/>
            <person name="Sharon I."/>
            <person name="Castelle C.J."/>
            <person name="Probst A.J."/>
            <person name="Thomas B.C."/>
            <person name="Singh A."/>
            <person name="Wilkins M.J."/>
            <person name="Karaoz U."/>
            <person name="Brodie E.L."/>
            <person name="Williams K.H."/>
            <person name="Hubbard S.S."/>
            <person name="Banfield J.F."/>
        </authorList>
    </citation>
    <scope>NUCLEOTIDE SEQUENCE [LARGE SCALE GENOMIC DNA]</scope>
</reference>
<feature type="region of interest" description="Disordered" evidence="2">
    <location>
        <begin position="89"/>
        <end position="117"/>
    </location>
</feature>
<proteinExistence type="predicted"/>
<dbReference type="SUPFAM" id="SSF90257">
    <property type="entry name" value="Myosin rod fragments"/>
    <property type="match status" value="1"/>
</dbReference>
<dbReference type="AlphaFoldDB" id="A0A1G1KQT1"/>
<dbReference type="GO" id="GO:0005737">
    <property type="term" value="C:cytoplasm"/>
    <property type="evidence" value="ECO:0007669"/>
    <property type="project" value="TreeGrafter"/>
</dbReference>
<dbReference type="GO" id="GO:0032982">
    <property type="term" value="C:myosin filament"/>
    <property type="evidence" value="ECO:0007669"/>
    <property type="project" value="TreeGrafter"/>
</dbReference>
<dbReference type="EMBL" id="MHFR01000068">
    <property type="protein sequence ID" value="OGW95192.1"/>
    <property type="molecule type" value="Genomic_DNA"/>
</dbReference>
<name>A0A1G1KQT1_9BACT</name>